<dbReference type="Gene3D" id="3.90.79.10">
    <property type="entry name" value="Nucleoside Triphosphate Pyrophosphohydrolase"/>
    <property type="match status" value="1"/>
</dbReference>
<evidence type="ECO:0000256" key="1">
    <source>
        <dbReference type="ARBA" id="ARBA00001946"/>
    </source>
</evidence>
<evidence type="ECO:0000256" key="2">
    <source>
        <dbReference type="ARBA" id="ARBA00022801"/>
    </source>
</evidence>
<dbReference type="Proteomes" id="UP000548582">
    <property type="component" value="Unassembled WGS sequence"/>
</dbReference>
<keyword evidence="2 3" id="KW-0378">Hydrolase</keyword>
<comment type="cofactor">
    <cofactor evidence="1">
        <name>Mg(2+)</name>
        <dbReference type="ChEBI" id="CHEBI:18420"/>
    </cofactor>
</comment>
<sequence length="150" mass="16533">MTGREYPDRPWVGIGCIVFKEGRVLLVRRGKPPRMGHWSLPGGAQHVGERAEEAARRELREEAGIEVGPLSLAIVVDGITRDEDGRPRYHYTIIDFAAEWLHGDAAAADDVSDVAWVHPEDFGPFDLTPETHRAVAAAREALARTASDAR</sequence>
<evidence type="ECO:0000256" key="3">
    <source>
        <dbReference type="RuleBase" id="RU003476"/>
    </source>
</evidence>
<comment type="similarity">
    <text evidence="3">Belongs to the Nudix hydrolase family.</text>
</comment>
<dbReference type="PANTHER" id="PTHR43046:SF14">
    <property type="entry name" value="MUTT_NUDIX FAMILY PROTEIN"/>
    <property type="match status" value="1"/>
</dbReference>
<protein>
    <submittedName>
        <fullName evidence="5">NUDIX domain-containing protein</fullName>
    </submittedName>
</protein>
<keyword evidence="6" id="KW-1185">Reference proteome</keyword>
<name>A0A848EE78_9PROT</name>
<evidence type="ECO:0000313" key="5">
    <source>
        <dbReference type="EMBL" id="NMJ42392.1"/>
    </source>
</evidence>
<reference evidence="5 6" key="1">
    <citation type="submission" date="2020-03" db="EMBL/GenBank/DDBJ databases">
        <authorList>
            <person name="Sun Q."/>
        </authorList>
    </citation>
    <scope>NUCLEOTIDE SEQUENCE [LARGE SCALE GENOMIC DNA]</scope>
    <source>
        <strain evidence="5 6">JC162</strain>
    </source>
</reference>
<comment type="caution">
    <text evidence="5">The sequence shown here is derived from an EMBL/GenBank/DDBJ whole genome shotgun (WGS) entry which is preliminary data.</text>
</comment>
<dbReference type="SUPFAM" id="SSF55811">
    <property type="entry name" value="Nudix"/>
    <property type="match status" value="1"/>
</dbReference>
<dbReference type="Pfam" id="PF00293">
    <property type="entry name" value="NUDIX"/>
    <property type="match status" value="1"/>
</dbReference>
<gene>
    <name evidence="5" type="ORF">GWK16_14160</name>
</gene>
<accession>A0A848EE78</accession>
<evidence type="ECO:0000259" key="4">
    <source>
        <dbReference type="PROSITE" id="PS51462"/>
    </source>
</evidence>
<proteinExistence type="inferred from homology"/>
<dbReference type="GO" id="GO:0016787">
    <property type="term" value="F:hydrolase activity"/>
    <property type="evidence" value="ECO:0007669"/>
    <property type="project" value="UniProtKB-KW"/>
</dbReference>
<dbReference type="EMBL" id="JABBKX010000004">
    <property type="protein sequence ID" value="NMJ42392.1"/>
    <property type="molecule type" value="Genomic_DNA"/>
</dbReference>
<dbReference type="AlphaFoldDB" id="A0A848EE78"/>
<dbReference type="InterPro" id="IPR015797">
    <property type="entry name" value="NUDIX_hydrolase-like_dom_sf"/>
</dbReference>
<feature type="domain" description="Nudix hydrolase" evidence="4">
    <location>
        <begin position="7"/>
        <end position="141"/>
    </location>
</feature>
<dbReference type="InterPro" id="IPR020476">
    <property type="entry name" value="Nudix_hydrolase"/>
</dbReference>
<dbReference type="InterPro" id="IPR000086">
    <property type="entry name" value="NUDIX_hydrolase_dom"/>
</dbReference>
<dbReference type="PANTHER" id="PTHR43046">
    <property type="entry name" value="GDP-MANNOSE MANNOSYL HYDROLASE"/>
    <property type="match status" value="1"/>
</dbReference>
<dbReference type="InterPro" id="IPR020084">
    <property type="entry name" value="NUDIX_hydrolase_CS"/>
</dbReference>
<organism evidence="5 6">
    <name type="scientific">Neoroseomonas marina</name>
    <dbReference type="NCBI Taxonomy" id="1232220"/>
    <lineage>
        <taxon>Bacteria</taxon>
        <taxon>Pseudomonadati</taxon>
        <taxon>Pseudomonadota</taxon>
        <taxon>Alphaproteobacteria</taxon>
        <taxon>Acetobacterales</taxon>
        <taxon>Acetobacteraceae</taxon>
        <taxon>Neoroseomonas</taxon>
    </lineage>
</organism>
<evidence type="ECO:0000313" key="6">
    <source>
        <dbReference type="Proteomes" id="UP000548582"/>
    </source>
</evidence>
<dbReference type="RefSeq" id="WP_170054621.1">
    <property type="nucleotide sequence ID" value="NZ_JABBKX010000004.1"/>
</dbReference>
<dbReference type="PRINTS" id="PR00502">
    <property type="entry name" value="NUDIXFAMILY"/>
</dbReference>
<dbReference type="PROSITE" id="PS00893">
    <property type="entry name" value="NUDIX_BOX"/>
    <property type="match status" value="1"/>
</dbReference>
<dbReference type="PROSITE" id="PS51462">
    <property type="entry name" value="NUDIX"/>
    <property type="match status" value="1"/>
</dbReference>